<accession>A0A3M7PJE1</accession>
<dbReference type="AlphaFoldDB" id="A0A3M7PJE1"/>
<reference evidence="1 2" key="1">
    <citation type="journal article" date="2018" name="Sci. Rep.">
        <title>Genomic signatures of local adaptation to the degree of environmental predictability in rotifers.</title>
        <authorList>
            <person name="Franch-Gras L."/>
            <person name="Hahn C."/>
            <person name="Garcia-Roger E.M."/>
            <person name="Carmona M.J."/>
            <person name="Serra M."/>
            <person name="Gomez A."/>
        </authorList>
    </citation>
    <scope>NUCLEOTIDE SEQUENCE [LARGE SCALE GENOMIC DNA]</scope>
    <source>
        <strain evidence="1">HYR1</strain>
    </source>
</reference>
<evidence type="ECO:0000313" key="1">
    <source>
        <dbReference type="EMBL" id="RMZ99189.1"/>
    </source>
</evidence>
<dbReference type="Proteomes" id="UP000276133">
    <property type="component" value="Unassembled WGS sequence"/>
</dbReference>
<evidence type="ECO:0000313" key="2">
    <source>
        <dbReference type="Proteomes" id="UP000276133"/>
    </source>
</evidence>
<proteinExistence type="predicted"/>
<organism evidence="1 2">
    <name type="scientific">Brachionus plicatilis</name>
    <name type="common">Marine rotifer</name>
    <name type="synonym">Brachionus muelleri</name>
    <dbReference type="NCBI Taxonomy" id="10195"/>
    <lineage>
        <taxon>Eukaryota</taxon>
        <taxon>Metazoa</taxon>
        <taxon>Spiralia</taxon>
        <taxon>Gnathifera</taxon>
        <taxon>Rotifera</taxon>
        <taxon>Eurotatoria</taxon>
        <taxon>Monogononta</taxon>
        <taxon>Pseudotrocha</taxon>
        <taxon>Ploima</taxon>
        <taxon>Brachionidae</taxon>
        <taxon>Brachionus</taxon>
    </lineage>
</organism>
<gene>
    <name evidence="1" type="ORF">BpHYR1_041220</name>
</gene>
<dbReference type="EMBL" id="REGN01010371">
    <property type="protein sequence ID" value="RMZ99189.1"/>
    <property type="molecule type" value="Genomic_DNA"/>
</dbReference>
<protein>
    <submittedName>
        <fullName evidence="1">Uncharacterized protein</fullName>
    </submittedName>
</protein>
<feature type="non-terminal residue" evidence="1">
    <location>
        <position position="101"/>
    </location>
</feature>
<keyword evidence="2" id="KW-1185">Reference proteome</keyword>
<comment type="caution">
    <text evidence="1">The sequence shown here is derived from an EMBL/GenBank/DDBJ whole genome shotgun (WGS) entry which is preliminary data.</text>
</comment>
<name>A0A3M7PJE1_BRAPC</name>
<sequence>MYVDILENNLIPSVDMLREEEALIFQRGNTSCHRAKKKSKFRIFWPTFFRHINKSTIPDFVLKSSYGSHSRYIAFIIEIQIEKQSFKKSLYRDSGCDVKVM</sequence>